<dbReference type="EMBL" id="MFVU01000008">
    <property type="protein sequence ID" value="OGJ02338.1"/>
    <property type="molecule type" value="Genomic_DNA"/>
</dbReference>
<evidence type="ECO:0008006" key="3">
    <source>
        <dbReference type="Google" id="ProtNLM"/>
    </source>
</evidence>
<gene>
    <name evidence="1" type="ORF">A3G53_03020</name>
</gene>
<protein>
    <recommendedName>
        <fullName evidence="3">DUF3467 domain-containing protein</fullName>
    </recommendedName>
</protein>
<reference evidence="1 2" key="1">
    <citation type="journal article" date="2016" name="Nat. Commun.">
        <title>Thousands of microbial genomes shed light on interconnected biogeochemical processes in an aquifer system.</title>
        <authorList>
            <person name="Anantharaman K."/>
            <person name="Brown C.T."/>
            <person name="Hug L.A."/>
            <person name="Sharon I."/>
            <person name="Castelle C.J."/>
            <person name="Probst A.J."/>
            <person name="Thomas B.C."/>
            <person name="Singh A."/>
            <person name="Wilkins M.J."/>
            <person name="Karaoz U."/>
            <person name="Brodie E.L."/>
            <person name="Williams K.H."/>
            <person name="Hubbard S.S."/>
            <person name="Banfield J.F."/>
        </authorList>
    </citation>
    <scope>NUCLEOTIDE SEQUENCE [LARGE SCALE GENOMIC DNA]</scope>
</reference>
<dbReference type="Proteomes" id="UP000178645">
    <property type="component" value="Unassembled WGS sequence"/>
</dbReference>
<name>A0A1F6Y7I7_9BACT</name>
<dbReference type="AlphaFoldDB" id="A0A1F6Y7I7"/>
<evidence type="ECO:0000313" key="2">
    <source>
        <dbReference type="Proteomes" id="UP000178645"/>
    </source>
</evidence>
<accession>A0A1F6Y7I7</accession>
<proteinExistence type="predicted"/>
<organism evidence="1 2">
    <name type="scientific">Candidatus Nomurabacteria bacterium RIFCSPLOWO2_12_FULL_44_11</name>
    <dbReference type="NCBI Taxonomy" id="1801796"/>
    <lineage>
        <taxon>Bacteria</taxon>
        <taxon>Candidatus Nomuraibacteriota</taxon>
    </lineage>
</organism>
<comment type="caution">
    <text evidence="1">The sequence shown here is derived from an EMBL/GenBank/DDBJ whole genome shotgun (WGS) entry which is preliminary data.</text>
</comment>
<evidence type="ECO:0000313" key="1">
    <source>
        <dbReference type="EMBL" id="OGJ02338.1"/>
    </source>
</evidence>
<sequence length="95" mass="10523">MVDPTKVNMNQLPKKFVDGAIGAYGKELFSFAMTSGNNLDSFATTPHVMKSISIWMGKQVENYEKQFGVIDMTPPKVLSPIQASDLKKPGEDEKK</sequence>